<evidence type="ECO:0000313" key="3">
    <source>
        <dbReference type="Proteomes" id="UP001162483"/>
    </source>
</evidence>
<proteinExistence type="predicted"/>
<name>A0ABN9BSB6_9NEOB</name>
<organism evidence="2 3">
    <name type="scientific">Staurois parvus</name>
    <dbReference type="NCBI Taxonomy" id="386267"/>
    <lineage>
        <taxon>Eukaryota</taxon>
        <taxon>Metazoa</taxon>
        <taxon>Chordata</taxon>
        <taxon>Craniata</taxon>
        <taxon>Vertebrata</taxon>
        <taxon>Euteleostomi</taxon>
        <taxon>Amphibia</taxon>
        <taxon>Batrachia</taxon>
        <taxon>Anura</taxon>
        <taxon>Neobatrachia</taxon>
        <taxon>Ranoidea</taxon>
        <taxon>Ranidae</taxon>
        <taxon>Staurois</taxon>
    </lineage>
</organism>
<sequence>MSAICAAWRHQWKSLLQLTDSASYMEKASWLEEQVMQLVQLISEEQSRHDLKPLIEAIECIKQKVTAIENYKERIDNLENQFNKYNMQINLHKNSAQQQRGTIQTFREHLLQRQADLENHRLREEEEGGGGRSCGLHL</sequence>
<comment type="caution">
    <text evidence="2">The sequence shown here is derived from an EMBL/GenBank/DDBJ whole genome shotgun (WGS) entry which is preliminary data.</text>
</comment>
<reference evidence="2" key="1">
    <citation type="submission" date="2023-05" db="EMBL/GenBank/DDBJ databases">
        <authorList>
            <person name="Stuckert A."/>
        </authorList>
    </citation>
    <scope>NUCLEOTIDE SEQUENCE</scope>
</reference>
<keyword evidence="3" id="KW-1185">Reference proteome</keyword>
<dbReference type="EMBL" id="CATNWA010005698">
    <property type="protein sequence ID" value="CAI9550586.1"/>
    <property type="molecule type" value="Genomic_DNA"/>
</dbReference>
<evidence type="ECO:0000313" key="2">
    <source>
        <dbReference type="EMBL" id="CAI9550586.1"/>
    </source>
</evidence>
<dbReference type="Proteomes" id="UP001162483">
    <property type="component" value="Unassembled WGS sequence"/>
</dbReference>
<accession>A0ABN9BSB6</accession>
<evidence type="ECO:0000256" key="1">
    <source>
        <dbReference type="SAM" id="MobiDB-lite"/>
    </source>
</evidence>
<protein>
    <submittedName>
        <fullName evidence="2">Uncharacterized protein</fullName>
    </submittedName>
</protein>
<feature type="region of interest" description="Disordered" evidence="1">
    <location>
        <begin position="119"/>
        <end position="138"/>
    </location>
</feature>
<gene>
    <name evidence="2" type="ORF">SPARVUS_LOCUS3530646</name>
</gene>